<evidence type="ECO:0000256" key="1">
    <source>
        <dbReference type="SAM" id="MobiDB-lite"/>
    </source>
</evidence>
<dbReference type="EMBL" id="JAPIUX010000022">
    <property type="protein sequence ID" value="MCX2562084.1"/>
    <property type="molecule type" value="Genomic_DNA"/>
</dbReference>
<protein>
    <submittedName>
        <fullName evidence="2">Uncharacterized protein</fullName>
    </submittedName>
</protein>
<feature type="region of interest" description="Disordered" evidence="1">
    <location>
        <begin position="1"/>
        <end position="20"/>
    </location>
</feature>
<dbReference type="Proteomes" id="UP001526446">
    <property type="component" value="Unassembled WGS sequence"/>
</dbReference>
<keyword evidence="3" id="KW-1185">Reference proteome</keyword>
<evidence type="ECO:0000313" key="2">
    <source>
        <dbReference type="EMBL" id="MCX2562084.1"/>
    </source>
</evidence>
<gene>
    <name evidence="2" type="ORF">OQ252_11860</name>
</gene>
<organism evidence="2 3">
    <name type="scientific">Acetobacter farinalis</name>
    <dbReference type="NCBI Taxonomy" id="1260984"/>
    <lineage>
        <taxon>Bacteria</taxon>
        <taxon>Pseudomonadati</taxon>
        <taxon>Pseudomonadota</taxon>
        <taxon>Alphaproteobacteria</taxon>
        <taxon>Acetobacterales</taxon>
        <taxon>Acetobacteraceae</taxon>
        <taxon>Acetobacter</taxon>
    </lineage>
</organism>
<dbReference type="RefSeq" id="WP_265794594.1">
    <property type="nucleotide sequence ID" value="NZ_JAPIUX010000022.1"/>
</dbReference>
<evidence type="ECO:0000313" key="3">
    <source>
        <dbReference type="Proteomes" id="UP001526446"/>
    </source>
</evidence>
<sequence length="43" mass="4770">MLARSRNYSGARLSREKEQGAWLDATPPVSFSFQRIASSPTEA</sequence>
<comment type="caution">
    <text evidence="2">The sequence shown here is derived from an EMBL/GenBank/DDBJ whole genome shotgun (WGS) entry which is preliminary data.</text>
</comment>
<accession>A0ABT3Q9Y5</accession>
<name>A0ABT3Q9Y5_9PROT</name>
<proteinExistence type="predicted"/>
<reference evidence="2 3" key="1">
    <citation type="submission" date="2022-11" db="EMBL/GenBank/DDBJ databases">
        <title>Genome sequencing of Acetobacter type strain.</title>
        <authorList>
            <person name="Heo J."/>
            <person name="Lee D."/>
            <person name="Han B.-H."/>
            <person name="Hong S.-B."/>
            <person name="Kwon S.-W."/>
        </authorList>
    </citation>
    <scope>NUCLEOTIDE SEQUENCE [LARGE SCALE GENOMIC DNA]</scope>
    <source>
        <strain evidence="2 3">KACC 21251</strain>
    </source>
</reference>